<feature type="region of interest" description="Disordered" evidence="1">
    <location>
        <begin position="336"/>
        <end position="362"/>
    </location>
</feature>
<evidence type="ECO:0000259" key="4">
    <source>
        <dbReference type="Pfam" id="PF25778"/>
    </source>
</evidence>
<dbReference type="EMBL" id="CT573072">
    <property type="protein sequence ID" value="CAJ72656.1"/>
    <property type="molecule type" value="Genomic_DNA"/>
</dbReference>
<name>Q1PZZ8_KUEST</name>
<feature type="domain" description="Transposase Tn5-like N-terminal" evidence="3">
    <location>
        <begin position="1035"/>
        <end position="1093"/>
    </location>
</feature>
<dbReference type="InterPro" id="IPR003201">
    <property type="entry name" value="Transposase_Tn5"/>
</dbReference>
<evidence type="ECO:0000259" key="2">
    <source>
        <dbReference type="Pfam" id="PF02281"/>
    </source>
</evidence>
<dbReference type="InterPro" id="IPR057708">
    <property type="entry name" value="DUF7948"/>
</dbReference>
<dbReference type="Gene3D" id="3.90.350.10">
    <property type="entry name" value="Transposase Inhibitor Protein From Tn5, Chain A, domain 1"/>
    <property type="match status" value="1"/>
</dbReference>
<dbReference type="PANTHER" id="PTHR37319:SF1">
    <property type="entry name" value="TRANSPOSASE TN5 DIMERISATION DOMAIN-CONTAINING PROTEIN"/>
    <property type="match status" value="1"/>
</dbReference>
<feature type="domain" description="DUF7948" evidence="4">
    <location>
        <begin position="116"/>
        <end position="306"/>
    </location>
</feature>
<dbReference type="SUPFAM" id="SSF53098">
    <property type="entry name" value="Ribonuclease H-like"/>
    <property type="match status" value="1"/>
</dbReference>
<proteinExistence type="predicted"/>
<dbReference type="InterPro" id="IPR025639">
    <property type="entry name" value="DruA"/>
</dbReference>
<dbReference type="Gene3D" id="1.10.740.10">
    <property type="entry name" value="Transferase Inhibitor Protein From Tn5, Chain"/>
    <property type="match status" value="1"/>
</dbReference>
<dbReference type="InterPro" id="IPR010620">
    <property type="entry name" value="SBBP_repeat"/>
</dbReference>
<reference evidence="5" key="2">
    <citation type="submission" date="2006-01" db="EMBL/GenBank/DDBJ databases">
        <authorList>
            <person name="Genoscope"/>
        </authorList>
    </citation>
    <scope>NUCLEOTIDE SEQUENCE</scope>
</reference>
<dbReference type="Pfam" id="PF06739">
    <property type="entry name" value="SBBP"/>
    <property type="match status" value="4"/>
</dbReference>
<dbReference type="Pfam" id="PF02281">
    <property type="entry name" value="Dimer_Tnp_Tn5"/>
    <property type="match status" value="1"/>
</dbReference>
<gene>
    <name evidence="5" type="ORF">kustd1911</name>
</gene>
<feature type="domain" description="Transposase Tn5 dimerisation" evidence="2">
    <location>
        <begin position="1396"/>
        <end position="1480"/>
    </location>
</feature>
<dbReference type="Gene3D" id="1.10.246.40">
    <property type="entry name" value="Tn5 transposase, domain 1"/>
    <property type="match status" value="1"/>
</dbReference>
<dbReference type="PANTHER" id="PTHR37319">
    <property type="entry name" value="TRANSPOSASE"/>
    <property type="match status" value="1"/>
</dbReference>
<evidence type="ECO:0000259" key="3">
    <source>
        <dbReference type="Pfam" id="PF14706"/>
    </source>
</evidence>
<dbReference type="InterPro" id="IPR014737">
    <property type="entry name" value="Transposase_Tn5-like_C"/>
</dbReference>
<dbReference type="InterPro" id="IPR054836">
    <property type="entry name" value="Tn5_transposase"/>
</dbReference>
<dbReference type="Pfam" id="PF25778">
    <property type="entry name" value="DUF7948"/>
    <property type="match status" value="1"/>
</dbReference>
<reference evidence="5" key="1">
    <citation type="journal article" date="2006" name="Nature">
        <title>Deciphering the evolution and metabolism of an anammox bacterium from a community genome.</title>
        <authorList>
            <person name="Strous M."/>
            <person name="Pelletier E."/>
            <person name="Mangenot S."/>
            <person name="Rattei T."/>
            <person name="Lehner A."/>
            <person name="Taylor M.W."/>
            <person name="Horn M."/>
            <person name="Daims H."/>
            <person name="Bartol-Mavel D."/>
            <person name="Wincker P."/>
            <person name="Barbe V."/>
            <person name="Fonknechten N."/>
            <person name="Vallenet D."/>
            <person name="Segurens B."/>
            <person name="Schenowitz-Truong C."/>
            <person name="Medigue C."/>
            <person name="Collingro A."/>
            <person name="Snel B."/>
            <person name="Dutilh B.E."/>
            <person name="OpDenCamp H.J.M."/>
            <person name="vanDerDrift C."/>
            <person name="Cirpus I."/>
            <person name="vanDePas-Schoonen K.T."/>
            <person name="Harhangi H.R."/>
            <person name="vanNiftrik L."/>
            <person name="Schmid M."/>
            <person name="Keltjens J."/>
            <person name="vanDeVossenberg J."/>
            <person name="Kartal B."/>
            <person name="Meier H."/>
            <person name="Frishman D."/>
            <person name="Huynen M.A."/>
            <person name="Mewes H."/>
            <person name="Weissenbach J."/>
            <person name="Jetten M.S.M."/>
            <person name="Wagner M."/>
            <person name="LePaslier D."/>
        </authorList>
    </citation>
    <scope>NUCLEOTIDE SEQUENCE</scope>
</reference>
<organism evidence="5">
    <name type="scientific">Kuenenia stuttgartiensis</name>
    <dbReference type="NCBI Taxonomy" id="174633"/>
    <lineage>
        <taxon>Bacteria</taxon>
        <taxon>Pseudomonadati</taxon>
        <taxon>Planctomycetota</taxon>
        <taxon>Candidatus Brocadiia</taxon>
        <taxon>Candidatus Brocadiales</taxon>
        <taxon>Candidatus Brocadiaceae</taxon>
        <taxon>Candidatus Kuenenia</taxon>
    </lineage>
</organism>
<evidence type="ECO:0000256" key="1">
    <source>
        <dbReference type="SAM" id="MobiDB-lite"/>
    </source>
</evidence>
<dbReference type="Pfam" id="PF14706">
    <property type="entry name" value="Tnp_DNA_bind"/>
    <property type="match status" value="1"/>
</dbReference>
<evidence type="ECO:0000313" key="5">
    <source>
        <dbReference type="EMBL" id="CAJ72656.1"/>
    </source>
</evidence>
<dbReference type="InterPro" id="IPR012337">
    <property type="entry name" value="RNaseH-like_sf"/>
</dbReference>
<dbReference type="InterPro" id="IPR014735">
    <property type="entry name" value="Transposase_Tn5-like_N"/>
</dbReference>
<dbReference type="NCBIfam" id="NF033590">
    <property type="entry name" value="transpos_IS4_3"/>
    <property type="match status" value="1"/>
</dbReference>
<dbReference type="InterPro" id="IPR038215">
    <property type="entry name" value="TN5-like_N_sf"/>
</dbReference>
<accession>Q1PZZ8</accession>
<sequence length="1491" mass="165236">MCRIVRLWRTVIFIALAVGIYTDIGHGMEDAVSAAYEWDIGVHSDPVFTINGRAVNVPAEPCRSGERTQQSGSNILNDLNGLNALFTPEDVSGTSEPGEAVRTSVQESYGKLPLYFIQNDGQVDARVQYYEKGSGQGMFFTKKGIYLSLTRGKKTESVNPQSAIPSPQPQEHIRLFPLGANKDPGIVAEDMQECKINYFVGSPEKWRTNIPTFGAVVYKNIYDGVDMRFYGNNRQMEYDVIVKPGVSPSRVQLCYEGIEDLRIREDGDMEIILKEGSIIHKKPYIYQIIDGEKREIEGSFRILNRVCGLDESSPATAEWTGRTQPGHQVEVIHRKDAKGAEPVPNLTTPKAPPPNPLQRGTDPRPVLAQCLALPGTLQRVADIYFPLVGVKALAEPQDTLLVEICPPLAGVKGVEGTDTCATIAKVLKGINNGDQVTNLIPPEPSKSVHPERRHHKFVYGFTVASYEKSSSLVIDPILEYSTYLGGDDTDRGYGIAVDSSGYAYVTGFTTSANFPVVGTSTAKKANEDVFVTKLGTETPLALIYSTYIGGNGADYGIGIAVDGSASAYITGYTSSSNFPRAGTSTAKKTNYDAFVTKLGASGDSLEYSTYIGGSGSDYGQGIAVDSSGAAYVVGYTTSTNFPRVGTTTGHAGGTDDVFVTKLGTETPLALIYSTYIGGTGSELGRGIALDDSGSAYVSGYTTSANFPVVGTTTGHAAGDDPYFLLDTVLTVCYTVYMLRVGGRIFSDDVIKRLSETIQKEPCLSRRKLSRLVCEWMDWRNQAGRLQEMSCRKALLELDRRKEINLPKVNRHYAFQKVNKPAEAPPIAEVSCELAELGDVEIIRVTTRIHSKLWRSMLEAHHYLGSGPLCGAQLRYLVRSEHYGWIGGLSYSACARRVESRDEWIGWTEEARKRNHTFVINNSRYLIAPTVRVKCLASHVLAKCQTRLVDDGERVYKYRPVLLETYVERGRFSGSCYRAANWKYVGGTEGRGRKGTGATVKDVYVMPLQKKWQAVLCCCADGKVHVRQRVAQKEPRDWIEAELGGTKLGDARLTSRLLEMTGMFYDKPLANIPQACGSVSATKAAYRFLDNENVDWKAILQAHYEATEERVKENSLVLVAQDTTTLNYSTHPNTQGLGPIGTKSEKVRGLMVHDTMAFTESGTPLGLLNVQCWARDGIGSKHERHKKPIEEKESWKWVESYHAVSQVQKRCRNKSLLVVVADREADIHEVFAEQYNTPDGAQLLIRAERSRNRKVVDDKESCEFLWTKLEQQPVIGTREILIPPSEKRSARQAILMVRTMPVTLRPPMLKKNMPAVRVWAVLAQEVNPPIGIDGLEWMLLTTVAVKQEKDAYERLEWYARRWGIECYHRIIKSGCRVEARQLESARRLCNALAIDMIIAWRIHYLTTLGQETPDVPCTVYFSDSEWKALTTFANKVKEPPDLPPSLNDAVRLLGKLGGHLGRRGDGHPGSEVLWRGMSRLADIEVAYELYTT</sequence>
<dbReference type="Pfam" id="PF14236">
    <property type="entry name" value="DruA"/>
    <property type="match status" value="1"/>
</dbReference>
<dbReference type="SUPFAM" id="SSF101898">
    <property type="entry name" value="NHL repeat"/>
    <property type="match status" value="1"/>
</dbReference>
<protein>
    <submittedName>
        <fullName evidence="5">Uncharacterized protein</fullName>
    </submittedName>
</protein>
<dbReference type="InterPro" id="IPR047768">
    <property type="entry name" value="Tn5p-like"/>
</dbReference>
<dbReference type="RefSeq" id="WP_169704510.1">
    <property type="nucleotide sequence ID" value="NZ_OCTL01000156.1"/>
</dbReference>